<feature type="transmembrane region" description="Helical" evidence="6">
    <location>
        <begin position="332"/>
        <end position="355"/>
    </location>
</feature>
<feature type="transmembrane region" description="Helical" evidence="6">
    <location>
        <begin position="47"/>
        <end position="70"/>
    </location>
</feature>
<feature type="region of interest" description="Disordered" evidence="5">
    <location>
        <begin position="227"/>
        <end position="246"/>
    </location>
</feature>
<dbReference type="GO" id="GO:0016020">
    <property type="term" value="C:membrane"/>
    <property type="evidence" value="ECO:0007669"/>
    <property type="project" value="UniProtKB-SubCell"/>
</dbReference>
<feature type="region of interest" description="Disordered" evidence="5">
    <location>
        <begin position="284"/>
        <end position="315"/>
    </location>
</feature>
<evidence type="ECO:0000313" key="8">
    <source>
        <dbReference type="EnsemblMetazoa" id="XP_038057373.1"/>
    </source>
</evidence>
<dbReference type="InterPro" id="IPR011701">
    <property type="entry name" value="MFS"/>
</dbReference>
<dbReference type="PANTHER" id="PTHR11360:SF172">
    <property type="entry name" value="MAJOR FACILITATOR SUPERFAMILY (MFS) PROFILE DOMAIN-CONTAINING PROTEIN"/>
    <property type="match status" value="1"/>
</dbReference>
<evidence type="ECO:0000256" key="4">
    <source>
        <dbReference type="ARBA" id="ARBA00023136"/>
    </source>
</evidence>
<dbReference type="PANTHER" id="PTHR11360">
    <property type="entry name" value="MONOCARBOXYLATE TRANSPORTER"/>
    <property type="match status" value="1"/>
</dbReference>
<evidence type="ECO:0000313" key="9">
    <source>
        <dbReference type="Proteomes" id="UP000887568"/>
    </source>
</evidence>
<dbReference type="InterPro" id="IPR050327">
    <property type="entry name" value="Proton-linked_MCT"/>
</dbReference>
<feature type="transmembrane region" description="Helical" evidence="6">
    <location>
        <begin position="138"/>
        <end position="160"/>
    </location>
</feature>
<evidence type="ECO:0000256" key="6">
    <source>
        <dbReference type="SAM" id="Phobius"/>
    </source>
</evidence>
<dbReference type="PROSITE" id="PS50850">
    <property type="entry name" value="MFS"/>
    <property type="match status" value="1"/>
</dbReference>
<keyword evidence="3 6" id="KW-1133">Transmembrane helix</keyword>
<dbReference type="OrthoDB" id="410267at2759"/>
<dbReference type="GO" id="GO:0008028">
    <property type="term" value="F:monocarboxylic acid transmembrane transporter activity"/>
    <property type="evidence" value="ECO:0007669"/>
    <property type="project" value="TreeGrafter"/>
</dbReference>
<evidence type="ECO:0000256" key="3">
    <source>
        <dbReference type="ARBA" id="ARBA00022989"/>
    </source>
</evidence>
<dbReference type="Gene3D" id="1.20.1250.20">
    <property type="entry name" value="MFS general substrate transporter like domains"/>
    <property type="match status" value="2"/>
</dbReference>
<comment type="subcellular location">
    <subcellularLocation>
        <location evidence="1">Membrane</location>
        <topology evidence="1">Multi-pass membrane protein</topology>
    </subcellularLocation>
</comment>
<evidence type="ECO:0000259" key="7">
    <source>
        <dbReference type="PROSITE" id="PS50850"/>
    </source>
</evidence>
<feature type="transmembrane region" description="Helical" evidence="6">
    <location>
        <begin position="82"/>
        <end position="100"/>
    </location>
</feature>
<reference evidence="8" key="1">
    <citation type="submission" date="2022-11" db="UniProtKB">
        <authorList>
            <consortium name="EnsemblMetazoa"/>
        </authorList>
    </citation>
    <scope>IDENTIFICATION</scope>
</reference>
<dbReference type="RefSeq" id="XP_038057373.1">
    <property type="nucleotide sequence ID" value="XM_038201445.1"/>
</dbReference>
<dbReference type="Pfam" id="PF12832">
    <property type="entry name" value="MFS_1_like"/>
    <property type="match status" value="1"/>
</dbReference>
<dbReference type="Proteomes" id="UP000887568">
    <property type="component" value="Unplaced"/>
</dbReference>
<keyword evidence="9" id="KW-1185">Reference proteome</keyword>
<accession>A0A914A0G8</accession>
<keyword evidence="4 6" id="KW-0472">Membrane</keyword>
<dbReference type="EnsemblMetazoa" id="XM_038201445.1">
    <property type="protein sequence ID" value="XP_038057373.1"/>
    <property type="gene ID" value="LOC119728976"/>
</dbReference>
<feature type="transmembrane region" description="Helical" evidence="6">
    <location>
        <begin position="393"/>
        <end position="414"/>
    </location>
</feature>
<dbReference type="InterPro" id="IPR036259">
    <property type="entry name" value="MFS_trans_sf"/>
</dbReference>
<feature type="transmembrane region" description="Helical" evidence="6">
    <location>
        <begin position="367"/>
        <end position="386"/>
    </location>
</feature>
<keyword evidence="2 6" id="KW-0812">Transmembrane</keyword>
<dbReference type="Pfam" id="PF07690">
    <property type="entry name" value="MFS_1"/>
    <property type="match status" value="1"/>
</dbReference>
<feature type="transmembrane region" description="Helical" evidence="6">
    <location>
        <begin position="12"/>
        <end position="41"/>
    </location>
</feature>
<feature type="transmembrane region" description="Helical" evidence="6">
    <location>
        <begin position="458"/>
        <end position="477"/>
    </location>
</feature>
<feature type="transmembrane region" description="Helical" evidence="6">
    <location>
        <begin position="489"/>
        <end position="508"/>
    </location>
</feature>
<dbReference type="RefSeq" id="XP_038057372.1">
    <property type="nucleotide sequence ID" value="XM_038201444.1"/>
</dbReference>
<feature type="transmembrane region" description="Helical" evidence="6">
    <location>
        <begin position="420"/>
        <end position="446"/>
    </location>
</feature>
<name>A0A914A0G8_PATMI</name>
<organism evidence="8 9">
    <name type="scientific">Patiria miniata</name>
    <name type="common">Bat star</name>
    <name type="synonym">Asterina miniata</name>
    <dbReference type="NCBI Taxonomy" id="46514"/>
    <lineage>
        <taxon>Eukaryota</taxon>
        <taxon>Metazoa</taxon>
        <taxon>Echinodermata</taxon>
        <taxon>Eleutherozoa</taxon>
        <taxon>Asterozoa</taxon>
        <taxon>Asteroidea</taxon>
        <taxon>Valvatacea</taxon>
        <taxon>Valvatida</taxon>
        <taxon>Asterinidae</taxon>
        <taxon>Patiria</taxon>
    </lineage>
</organism>
<dbReference type="OMA" id="IICACAT"/>
<sequence length="531" mass="58252">MTGCRPWLDRHWGWVVVAASFLMYLVSTGSLGVFVLLYVYFEREFQGSAVATGWIGSLGHGLLNVMSFVSSPLFERFGHRKIIILGVVLAIAGILATSFTHALWQIYLTFGIIFAIGLNFLCNPSLNMMTVYFPGRNCARATLIANSGQTVGTLLLTPLFEAAFSQIGWRKSLQILSAVIFLTCLPLAMVFKPPNPRPIKLDQEASLSPEEKEKLNMVDVNTHALTGEMEEAACRPKDKDEDCDSKNRLKESFSAIERRLSREEEPISADTGASGDEFLSAETATTLIPSNDEKSPMSEARGENERATDEGESIKQDEKPWQKYINLIKDPIHWFFFLGILLVTVTIVFNSVNLVSCMTTGGIAEPTAAWLVTLLCVTDVVFRVALSIVGDRLPVKILLISAVCVVGAAGSFLLTRGTSLWIFVVYSVVAGIERATIFGTGFACAVELFGANRAVESLTSIMIAFGIGGLLASSVAGLSYDLTGTYQTTHYTCLGIWVLSGSLFVIVYKWRLISHHCRSHKSNRSHIENDI</sequence>
<feature type="transmembrane region" description="Helical" evidence="6">
    <location>
        <begin position="172"/>
        <end position="191"/>
    </location>
</feature>
<evidence type="ECO:0000256" key="5">
    <source>
        <dbReference type="SAM" id="MobiDB-lite"/>
    </source>
</evidence>
<dbReference type="InterPro" id="IPR020846">
    <property type="entry name" value="MFS_dom"/>
</dbReference>
<dbReference type="GeneID" id="119728976"/>
<dbReference type="AlphaFoldDB" id="A0A914A0G8"/>
<dbReference type="InterPro" id="IPR024989">
    <property type="entry name" value="MFS_assoc_dom"/>
</dbReference>
<dbReference type="EnsemblMetazoa" id="XM_038201444.1">
    <property type="protein sequence ID" value="XP_038057372.1"/>
    <property type="gene ID" value="LOC119728976"/>
</dbReference>
<feature type="compositionally biased region" description="Basic and acidic residues" evidence="5">
    <location>
        <begin position="291"/>
        <end position="315"/>
    </location>
</feature>
<feature type="compositionally biased region" description="Basic and acidic residues" evidence="5">
    <location>
        <begin position="232"/>
        <end position="246"/>
    </location>
</feature>
<evidence type="ECO:0000256" key="2">
    <source>
        <dbReference type="ARBA" id="ARBA00022692"/>
    </source>
</evidence>
<protein>
    <recommendedName>
        <fullName evidence="7">Major facilitator superfamily (MFS) profile domain-containing protein</fullName>
    </recommendedName>
</protein>
<feature type="domain" description="Major facilitator superfamily (MFS) profile" evidence="7">
    <location>
        <begin position="16"/>
        <end position="513"/>
    </location>
</feature>
<proteinExistence type="predicted"/>
<dbReference type="SUPFAM" id="SSF103473">
    <property type="entry name" value="MFS general substrate transporter"/>
    <property type="match status" value="1"/>
</dbReference>
<feature type="transmembrane region" description="Helical" evidence="6">
    <location>
        <begin position="106"/>
        <end position="126"/>
    </location>
</feature>
<evidence type="ECO:0000256" key="1">
    <source>
        <dbReference type="ARBA" id="ARBA00004141"/>
    </source>
</evidence>